<name>A0A839JY47_9FIRM</name>
<dbReference type="Proteomes" id="UP000574276">
    <property type="component" value="Unassembled WGS sequence"/>
</dbReference>
<proteinExistence type="predicted"/>
<sequence length="151" mass="17397">MNKNDKIAHIFGSLFVLANRIQILGDRIDPEMTIKQWLFIVVVSKFQGNAPTISDIANELGNSRQNVKKMALILEKKGYVTVSKDATDARVNRVSLTQKCDDYFKENDQKGEDFIMELFKDFDEPIVNGMYEGIIRLTNRVIEMEKAYEQE</sequence>
<dbReference type="InterPro" id="IPR039422">
    <property type="entry name" value="MarR/SlyA-like"/>
</dbReference>
<dbReference type="InterPro" id="IPR036390">
    <property type="entry name" value="WH_DNA-bd_sf"/>
</dbReference>
<dbReference type="PANTHER" id="PTHR33164">
    <property type="entry name" value="TRANSCRIPTIONAL REGULATOR, MARR FAMILY"/>
    <property type="match status" value="1"/>
</dbReference>
<protein>
    <submittedName>
        <fullName evidence="2">MarR family transcriptional regulator</fullName>
    </submittedName>
</protein>
<dbReference type="Gene3D" id="1.10.10.10">
    <property type="entry name" value="Winged helix-like DNA-binding domain superfamily/Winged helix DNA-binding domain"/>
    <property type="match status" value="1"/>
</dbReference>
<dbReference type="Pfam" id="PF01047">
    <property type="entry name" value="MarR"/>
    <property type="match status" value="1"/>
</dbReference>
<reference evidence="2 3" key="1">
    <citation type="submission" date="2020-07" db="EMBL/GenBank/DDBJ databases">
        <title>Characterization and genome sequencing of isolate MD1, a novel member within the family Lachnospiraceae.</title>
        <authorList>
            <person name="Rettenmaier R."/>
            <person name="Di Bello L."/>
            <person name="Zinser C."/>
            <person name="Scheitz K."/>
            <person name="Liebl W."/>
            <person name="Zverlov V."/>
        </authorList>
    </citation>
    <scope>NUCLEOTIDE SEQUENCE [LARGE SCALE GENOMIC DNA]</scope>
    <source>
        <strain evidence="2 3">MD1</strain>
    </source>
</reference>
<dbReference type="PROSITE" id="PS50995">
    <property type="entry name" value="HTH_MARR_2"/>
    <property type="match status" value="1"/>
</dbReference>
<dbReference type="GO" id="GO:0003700">
    <property type="term" value="F:DNA-binding transcription factor activity"/>
    <property type="evidence" value="ECO:0007669"/>
    <property type="project" value="InterPro"/>
</dbReference>
<dbReference type="InterPro" id="IPR000835">
    <property type="entry name" value="HTH_MarR-typ"/>
</dbReference>
<dbReference type="PANTHER" id="PTHR33164:SF58">
    <property type="entry name" value="DNA-BINDING TRANSCRIPTIONAL REPRESSOR SCOC"/>
    <property type="match status" value="1"/>
</dbReference>
<dbReference type="GO" id="GO:0006950">
    <property type="term" value="P:response to stress"/>
    <property type="evidence" value="ECO:0007669"/>
    <property type="project" value="TreeGrafter"/>
</dbReference>
<organism evidence="2 3">
    <name type="scientific">Variimorphobacter saccharofermentans</name>
    <dbReference type="NCBI Taxonomy" id="2755051"/>
    <lineage>
        <taxon>Bacteria</taxon>
        <taxon>Bacillati</taxon>
        <taxon>Bacillota</taxon>
        <taxon>Clostridia</taxon>
        <taxon>Lachnospirales</taxon>
        <taxon>Lachnospiraceae</taxon>
        <taxon>Variimorphobacter</taxon>
    </lineage>
</organism>
<dbReference type="InterPro" id="IPR036388">
    <property type="entry name" value="WH-like_DNA-bd_sf"/>
</dbReference>
<dbReference type="EMBL" id="JACEGA010000001">
    <property type="protein sequence ID" value="MBB2182137.1"/>
    <property type="molecule type" value="Genomic_DNA"/>
</dbReference>
<dbReference type="SUPFAM" id="SSF46785">
    <property type="entry name" value="Winged helix' DNA-binding domain"/>
    <property type="match status" value="1"/>
</dbReference>
<dbReference type="SMART" id="SM00347">
    <property type="entry name" value="HTH_MARR"/>
    <property type="match status" value="1"/>
</dbReference>
<dbReference type="AlphaFoldDB" id="A0A839JY47"/>
<feature type="domain" description="HTH marR-type" evidence="1">
    <location>
        <begin position="1"/>
        <end position="143"/>
    </location>
</feature>
<gene>
    <name evidence="2" type="ORF">H0486_04515</name>
</gene>
<dbReference type="RefSeq" id="WP_228351866.1">
    <property type="nucleotide sequence ID" value="NZ_JACEGA010000001.1"/>
</dbReference>
<evidence type="ECO:0000313" key="3">
    <source>
        <dbReference type="Proteomes" id="UP000574276"/>
    </source>
</evidence>
<keyword evidence="3" id="KW-1185">Reference proteome</keyword>
<evidence type="ECO:0000259" key="1">
    <source>
        <dbReference type="PROSITE" id="PS50995"/>
    </source>
</evidence>
<evidence type="ECO:0000313" key="2">
    <source>
        <dbReference type="EMBL" id="MBB2182137.1"/>
    </source>
</evidence>
<accession>A0A839JY47</accession>
<comment type="caution">
    <text evidence="2">The sequence shown here is derived from an EMBL/GenBank/DDBJ whole genome shotgun (WGS) entry which is preliminary data.</text>
</comment>